<accession>A0A8S3TMM9</accession>
<dbReference type="AlphaFoldDB" id="A0A8S3TMM9"/>
<keyword evidence="2" id="KW-1133">Transmembrane helix</keyword>
<keyword evidence="2" id="KW-0812">Transmembrane</keyword>
<dbReference type="EMBL" id="CAJPWZ010002184">
    <property type="protein sequence ID" value="CAG2232484.1"/>
    <property type="molecule type" value="Genomic_DNA"/>
</dbReference>
<keyword evidence="4" id="KW-1185">Reference proteome</keyword>
<organism evidence="3 4">
    <name type="scientific">Mytilus edulis</name>
    <name type="common">Blue mussel</name>
    <dbReference type="NCBI Taxonomy" id="6550"/>
    <lineage>
        <taxon>Eukaryota</taxon>
        <taxon>Metazoa</taxon>
        <taxon>Spiralia</taxon>
        <taxon>Lophotrochozoa</taxon>
        <taxon>Mollusca</taxon>
        <taxon>Bivalvia</taxon>
        <taxon>Autobranchia</taxon>
        <taxon>Pteriomorphia</taxon>
        <taxon>Mytilida</taxon>
        <taxon>Mytiloidea</taxon>
        <taxon>Mytilidae</taxon>
        <taxon>Mytilinae</taxon>
        <taxon>Mytilus</taxon>
    </lineage>
</organism>
<feature type="transmembrane region" description="Helical" evidence="2">
    <location>
        <begin position="186"/>
        <end position="211"/>
    </location>
</feature>
<feature type="region of interest" description="Disordered" evidence="1">
    <location>
        <begin position="247"/>
        <end position="289"/>
    </location>
</feature>
<dbReference type="Proteomes" id="UP000683360">
    <property type="component" value="Unassembled WGS sequence"/>
</dbReference>
<proteinExistence type="predicted"/>
<evidence type="ECO:0000256" key="2">
    <source>
        <dbReference type="SAM" id="Phobius"/>
    </source>
</evidence>
<feature type="region of interest" description="Disordered" evidence="1">
    <location>
        <begin position="406"/>
        <end position="425"/>
    </location>
</feature>
<feature type="compositionally biased region" description="Low complexity" evidence="1">
    <location>
        <begin position="267"/>
        <end position="285"/>
    </location>
</feature>
<evidence type="ECO:0000313" key="4">
    <source>
        <dbReference type="Proteomes" id="UP000683360"/>
    </source>
</evidence>
<evidence type="ECO:0000313" key="3">
    <source>
        <dbReference type="EMBL" id="CAG2232484.1"/>
    </source>
</evidence>
<reference evidence="3" key="1">
    <citation type="submission" date="2021-03" db="EMBL/GenBank/DDBJ databases">
        <authorList>
            <person name="Bekaert M."/>
        </authorList>
    </citation>
    <scope>NUCLEOTIDE SEQUENCE</scope>
</reference>
<evidence type="ECO:0000256" key="1">
    <source>
        <dbReference type="SAM" id="MobiDB-lite"/>
    </source>
</evidence>
<feature type="compositionally biased region" description="Polar residues" evidence="1">
    <location>
        <begin position="408"/>
        <end position="425"/>
    </location>
</feature>
<feature type="compositionally biased region" description="Polar residues" evidence="1">
    <location>
        <begin position="247"/>
        <end position="266"/>
    </location>
</feature>
<comment type="caution">
    <text evidence="3">The sequence shown here is derived from an EMBL/GenBank/DDBJ whole genome shotgun (WGS) entry which is preliminary data.</text>
</comment>
<protein>
    <submittedName>
        <fullName evidence="3">Uncharacterized protein</fullName>
    </submittedName>
</protein>
<gene>
    <name evidence="3" type="ORF">MEDL_45193</name>
</gene>
<name>A0A8S3TMM9_MYTED</name>
<keyword evidence="2" id="KW-0472">Membrane</keyword>
<sequence length="437" mass="49930">MSIQFYPEQNDKNKMSINLRFNNQTDLMTIDGEEGKELDINCTSVTGKFITALKLEVNGSIIETGDNRSVNYSFTPDRTDHLSKYKCLDITHSSIKIEVTLNIRFPAMYSVYRLDHDSENGKLIRSVNLNNESFPFKMEMFAYQKNGRYTCVVSNGIPDNNGKVLQTWSTYFKYEDNRQLSKRKPMYFMIVSSIATVIFLYMITIHICFCVKHRKTRSQRHQNEHEDQMYHTYDEVETNSYRAVRTMQPQDTSDNQGKNPTSQHAASSSNETNENTQSTDNSTNDLNVNSLNAGLPQNEVTGVQRQRQYMSTTSDETNFSNTDLSKIPSNVVLNVNCIVNFNTTDAYENAEPSIDTKSQTSNDFDSESSTNVMVGNFGDGYEQPYQTVLQTRPESHRYVEIANERHTSISSTDSNKSEEQILQTGPTKKAVYTNLQL</sequence>